<dbReference type="GO" id="GO:0016491">
    <property type="term" value="F:oxidoreductase activity"/>
    <property type="evidence" value="ECO:0007669"/>
    <property type="project" value="UniProtKB-UniRule"/>
</dbReference>
<feature type="binding site" evidence="8">
    <location>
        <position position="42"/>
    </location>
    <ligand>
        <name>FMN</name>
        <dbReference type="ChEBI" id="CHEBI:58210"/>
        <note>ligand shared between dimeric partners</note>
    </ligand>
</feature>
<protein>
    <recommendedName>
        <fullName evidence="7">Putative NAD(P)H nitroreductase</fullName>
        <ecNumber evidence="7">1.-.-.-</ecNumber>
    </recommendedName>
</protein>
<evidence type="ECO:0000256" key="8">
    <source>
        <dbReference type="PIRSR" id="PIRSR000232-1"/>
    </source>
</evidence>
<dbReference type="EC" id="1.-.-.-" evidence="7"/>
<keyword evidence="4 7" id="KW-0521">NADP</keyword>
<evidence type="ECO:0000313" key="11">
    <source>
        <dbReference type="Proteomes" id="UP000253782"/>
    </source>
</evidence>
<comment type="similarity">
    <text evidence="1 7">Belongs to the nitroreductase family.</text>
</comment>
<keyword evidence="5 7" id="KW-0560">Oxidoreductase</keyword>
<dbReference type="PIRSF" id="PIRSF000232">
    <property type="entry name" value="YdjA"/>
    <property type="match status" value="1"/>
</dbReference>
<dbReference type="SUPFAM" id="SSF55469">
    <property type="entry name" value="FMN-dependent nitroreductase-like"/>
    <property type="match status" value="1"/>
</dbReference>
<dbReference type="PANTHER" id="PTHR43821">
    <property type="entry name" value="NAD(P)H NITROREDUCTASE YDJA-RELATED"/>
    <property type="match status" value="1"/>
</dbReference>
<dbReference type="OrthoDB" id="9804207at2"/>
<evidence type="ECO:0000256" key="3">
    <source>
        <dbReference type="ARBA" id="ARBA00022643"/>
    </source>
</evidence>
<evidence type="ECO:0000256" key="6">
    <source>
        <dbReference type="ARBA" id="ARBA00023027"/>
    </source>
</evidence>
<organism evidence="10 11">
    <name type="scientific">Dyella tabacisoli</name>
    <dbReference type="NCBI Taxonomy" id="2282381"/>
    <lineage>
        <taxon>Bacteria</taxon>
        <taxon>Pseudomonadati</taxon>
        <taxon>Pseudomonadota</taxon>
        <taxon>Gammaproteobacteria</taxon>
        <taxon>Lysobacterales</taxon>
        <taxon>Rhodanobacteraceae</taxon>
        <taxon>Dyella</taxon>
    </lineage>
</organism>
<feature type="domain" description="Nitroreductase" evidence="9">
    <location>
        <begin position="10"/>
        <end position="166"/>
    </location>
</feature>
<evidence type="ECO:0000256" key="7">
    <source>
        <dbReference type="PIRNR" id="PIRNR000232"/>
    </source>
</evidence>
<keyword evidence="11" id="KW-1185">Reference proteome</keyword>
<accession>A0A369URV3</accession>
<dbReference type="InterPro" id="IPR052530">
    <property type="entry name" value="NAD(P)H_nitroreductase"/>
</dbReference>
<dbReference type="RefSeq" id="WP_114844157.1">
    <property type="nucleotide sequence ID" value="NZ_JBHSPE010000001.1"/>
</dbReference>
<gene>
    <name evidence="10" type="ORF">DVJ77_04115</name>
</gene>
<feature type="binding site" evidence="8">
    <location>
        <position position="38"/>
    </location>
    <ligand>
        <name>FMN</name>
        <dbReference type="ChEBI" id="CHEBI:58210"/>
        <note>ligand shared between dimeric partners</note>
    </ligand>
</feature>
<keyword evidence="6 7" id="KW-0520">NAD</keyword>
<comment type="cofactor">
    <cofactor evidence="8">
        <name>FMN</name>
        <dbReference type="ChEBI" id="CHEBI:58210"/>
    </cofactor>
    <text evidence="8">Binds 1 FMN per subunit.</text>
</comment>
<keyword evidence="3 7" id="KW-0288">FMN</keyword>
<evidence type="ECO:0000256" key="4">
    <source>
        <dbReference type="ARBA" id="ARBA00022857"/>
    </source>
</evidence>
<dbReference type="PANTHER" id="PTHR43821:SF1">
    <property type="entry name" value="NAD(P)H NITROREDUCTASE YDJA-RELATED"/>
    <property type="match status" value="1"/>
</dbReference>
<evidence type="ECO:0000256" key="2">
    <source>
        <dbReference type="ARBA" id="ARBA00022630"/>
    </source>
</evidence>
<feature type="binding site" description="in other chain" evidence="8">
    <location>
        <begin position="11"/>
        <end position="13"/>
    </location>
    <ligand>
        <name>FMN</name>
        <dbReference type="ChEBI" id="CHEBI:58210"/>
        <note>ligand shared between dimeric partners</note>
    </ligand>
</feature>
<dbReference type="InterPro" id="IPR000415">
    <property type="entry name" value="Nitroreductase-like"/>
</dbReference>
<dbReference type="Gene3D" id="3.40.109.10">
    <property type="entry name" value="NADH Oxidase"/>
    <property type="match status" value="1"/>
</dbReference>
<feature type="binding site" description="in other chain" evidence="8">
    <location>
        <begin position="136"/>
        <end position="138"/>
    </location>
    <ligand>
        <name>FMN</name>
        <dbReference type="ChEBI" id="CHEBI:58210"/>
        <note>ligand shared between dimeric partners</note>
    </ligand>
</feature>
<evidence type="ECO:0000313" key="10">
    <source>
        <dbReference type="EMBL" id="RDD83043.1"/>
    </source>
</evidence>
<dbReference type="AlphaFoldDB" id="A0A369URV3"/>
<dbReference type="CDD" id="cd02135">
    <property type="entry name" value="YdjA-like"/>
    <property type="match status" value="1"/>
</dbReference>
<sequence>MSSPLALLLQRHSAPSRQLSEPAPDEATLHALLEAAIRVPDHGKLVPFRLILLRDKAKLHFGEQLTAMAIRRDPDLPESNREKERMRYTFAPLVIAVIARVDSNSKIPEIEQKLSAGCVAHNLLLGAYALGYGAQWLTGWAAYDRDVAALLGLAENEHVIGFVHLGTPLIDIPDRDRPVLTDLLSNWSP</sequence>
<dbReference type="Pfam" id="PF00881">
    <property type="entry name" value="Nitroreductase"/>
    <property type="match status" value="1"/>
</dbReference>
<name>A0A369URV3_9GAMM</name>
<dbReference type="InterPro" id="IPR026021">
    <property type="entry name" value="YdjA-like"/>
</dbReference>
<dbReference type="Proteomes" id="UP000253782">
    <property type="component" value="Unassembled WGS sequence"/>
</dbReference>
<evidence type="ECO:0000259" key="9">
    <source>
        <dbReference type="Pfam" id="PF00881"/>
    </source>
</evidence>
<dbReference type="EMBL" id="QQAH01000002">
    <property type="protein sequence ID" value="RDD83043.1"/>
    <property type="molecule type" value="Genomic_DNA"/>
</dbReference>
<comment type="caution">
    <text evidence="10">The sequence shown here is derived from an EMBL/GenBank/DDBJ whole genome shotgun (WGS) entry which is preliminary data.</text>
</comment>
<keyword evidence="2 7" id="KW-0285">Flavoprotein</keyword>
<evidence type="ECO:0000256" key="5">
    <source>
        <dbReference type="ARBA" id="ARBA00023002"/>
    </source>
</evidence>
<reference evidence="10 11" key="1">
    <citation type="submission" date="2018-07" db="EMBL/GenBank/DDBJ databases">
        <title>Dyella tabacisoli L4-6T, whole genome shotgun sequence.</title>
        <authorList>
            <person name="Zhou X.-K."/>
            <person name="Li W.-J."/>
            <person name="Duan Y.-Q."/>
        </authorList>
    </citation>
    <scope>NUCLEOTIDE SEQUENCE [LARGE SCALE GENOMIC DNA]</scope>
    <source>
        <strain evidence="10 11">L4-6</strain>
    </source>
</reference>
<evidence type="ECO:0000256" key="1">
    <source>
        <dbReference type="ARBA" id="ARBA00007118"/>
    </source>
</evidence>
<dbReference type="InterPro" id="IPR029479">
    <property type="entry name" value="Nitroreductase"/>
</dbReference>
<proteinExistence type="inferred from homology"/>